<feature type="compositionally biased region" description="Low complexity" evidence="13">
    <location>
        <begin position="36"/>
        <end position="48"/>
    </location>
</feature>
<evidence type="ECO:0000313" key="15">
    <source>
        <dbReference type="EMBL" id="KAK3774937.1"/>
    </source>
</evidence>
<dbReference type="InterPro" id="IPR002159">
    <property type="entry name" value="CD36_fam"/>
</dbReference>
<evidence type="ECO:0000256" key="11">
    <source>
        <dbReference type="ARBA" id="ARBA00040821"/>
    </source>
</evidence>
<evidence type="ECO:0000256" key="12">
    <source>
        <dbReference type="ARBA" id="ARBA00042244"/>
    </source>
</evidence>
<feature type="region of interest" description="Disordered" evidence="13">
    <location>
        <begin position="573"/>
        <end position="593"/>
    </location>
</feature>
<dbReference type="GO" id="GO:0005901">
    <property type="term" value="C:caveola"/>
    <property type="evidence" value="ECO:0007669"/>
    <property type="project" value="UniProtKB-SubCell"/>
</dbReference>
<dbReference type="EMBL" id="JAWDGP010003375">
    <property type="protein sequence ID" value="KAK3774937.1"/>
    <property type="molecule type" value="Genomic_DNA"/>
</dbReference>
<evidence type="ECO:0000256" key="8">
    <source>
        <dbReference type="ARBA" id="ARBA00023157"/>
    </source>
</evidence>
<comment type="caution">
    <text evidence="15">The sequence shown here is derived from an EMBL/GenBank/DDBJ whole genome shotgun (WGS) entry which is preliminary data.</text>
</comment>
<evidence type="ECO:0000256" key="2">
    <source>
        <dbReference type="ARBA" id="ARBA00004651"/>
    </source>
</evidence>
<keyword evidence="9" id="KW-0675">Receptor</keyword>
<organism evidence="15 16">
    <name type="scientific">Elysia crispata</name>
    <name type="common">lettuce slug</name>
    <dbReference type="NCBI Taxonomy" id="231223"/>
    <lineage>
        <taxon>Eukaryota</taxon>
        <taxon>Metazoa</taxon>
        <taxon>Spiralia</taxon>
        <taxon>Lophotrochozoa</taxon>
        <taxon>Mollusca</taxon>
        <taxon>Gastropoda</taxon>
        <taxon>Heterobranchia</taxon>
        <taxon>Euthyneura</taxon>
        <taxon>Panpulmonata</taxon>
        <taxon>Sacoglossa</taxon>
        <taxon>Placobranchoidea</taxon>
        <taxon>Plakobranchidae</taxon>
        <taxon>Elysia</taxon>
    </lineage>
</organism>
<dbReference type="Proteomes" id="UP001283361">
    <property type="component" value="Unassembled WGS sequence"/>
</dbReference>
<keyword evidence="10" id="KW-0325">Glycoprotein</keyword>
<reference evidence="15" key="1">
    <citation type="journal article" date="2023" name="G3 (Bethesda)">
        <title>A reference genome for the long-term kleptoplast-retaining sea slug Elysia crispata morphotype clarki.</title>
        <authorList>
            <person name="Eastman K.E."/>
            <person name="Pendleton A.L."/>
            <person name="Shaikh M.A."/>
            <person name="Suttiyut T."/>
            <person name="Ogas R."/>
            <person name="Tomko P."/>
            <person name="Gavelis G."/>
            <person name="Widhalm J.R."/>
            <person name="Wisecaver J.H."/>
        </authorList>
    </citation>
    <scope>NUCLEOTIDE SEQUENCE</scope>
    <source>
        <strain evidence="15">ECLA1</strain>
    </source>
</reference>
<feature type="compositionally biased region" description="Polar residues" evidence="13">
    <location>
        <begin position="1"/>
        <end position="13"/>
    </location>
</feature>
<comment type="subcellular location">
    <subcellularLocation>
        <location evidence="2">Cell membrane</location>
        <topology evidence="2">Multi-pass membrane protein</topology>
    </subcellularLocation>
    <subcellularLocation>
        <location evidence="1">Membrane</location>
        <location evidence="1">Caveola</location>
        <topology evidence="1">Multi-pass membrane protein</topology>
    </subcellularLocation>
</comment>
<keyword evidence="6 14" id="KW-1133">Transmembrane helix</keyword>
<feature type="region of interest" description="Disordered" evidence="13">
    <location>
        <begin position="1"/>
        <end position="169"/>
    </location>
</feature>
<proteinExistence type="inferred from homology"/>
<keyword evidence="4" id="KW-1003">Cell membrane</keyword>
<dbReference type="GO" id="GO:0005737">
    <property type="term" value="C:cytoplasm"/>
    <property type="evidence" value="ECO:0007669"/>
    <property type="project" value="TreeGrafter"/>
</dbReference>
<evidence type="ECO:0000256" key="4">
    <source>
        <dbReference type="ARBA" id="ARBA00022475"/>
    </source>
</evidence>
<evidence type="ECO:0000256" key="5">
    <source>
        <dbReference type="ARBA" id="ARBA00022692"/>
    </source>
</evidence>
<name>A0AAE0ZT65_9GAST</name>
<evidence type="ECO:0000256" key="1">
    <source>
        <dbReference type="ARBA" id="ARBA00004189"/>
    </source>
</evidence>
<evidence type="ECO:0000256" key="9">
    <source>
        <dbReference type="ARBA" id="ARBA00023170"/>
    </source>
</evidence>
<dbReference type="PANTHER" id="PTHR11923">
    <property type="entry name" value="SCAVENGER RECEPTOR CLASS B TYPE-1 SR-B1"/>
    <property type="match status" value="1"/>
</dbReference>
<feature type="compositionally biased region" description="Polar residues" evidence="13">
    <location>
        <begin position="110"/>
        <end position="128"/>
    </location>
</feature>
<protein>
    <recommendedName>
        <fullName evidence="11">Scavenger receptor class B member 1</fullName>
    </recommendedName>
    <alternativeName>
        <fullName evidence="12">SR-BI</fullName>
    </alternativeName>
</protein>
<evidence type="ECO:0000256" key="14">
    <source>
        <dbReference type="SAM" id="Phobius"/>
    </source>
</evidence>
<keyword evidence="8" id="KW-1015">Disulfide bond</keyword>
<dbReference type="PRINTS" id="PR01609">
    <property type="entry name" value="CD36FAMILY"/>
</dbReference>
<evidence type="ECO:0000256" key="3">
    <source>
        <dbReference type="ARBA" id="ARBA00010532"/>
    </source>
</evidence>
<keyword evidence="7 14" id="KW-0472">Membrane</keyword>
<evidence type="ECO:0000256" key="6">
    <source>
        <dbReference type="ARBA" id="ARBA00022989"/>
    </source>
</evidence>
<evidence type="ECO:0000256" key="13">
    <source>
        <dbReference type="SAM" id="MobiDB-lite"/>
    </source>
</evidence>
<dbReference type="Pfam" id="PF01130">
    <property type="entry name" value="CD36"/>
    <property type="match status" value="1"/>
</dbReference>
<keyword evidence="5 14" id="KW-0812">Transmembrane</keyword>
<dbReference type="GO" id="GO:0005044">
    <property type="term" value="F:scavenger receptor activity"/>
    <property type="evidence" value="ECO:0007669"/>
    <property type="project" value="TreeGrafter"/>
</dbReference>
<accession>A0AAE0ZT65</accession>
<evidence type="ECO:0000313" key="16">
    <source>
        <dbReference type="Proteomes" id="UP001283361"/>
    </source>
</evidence>
<feature type="transmembrane region" description="Helical" evidence="14">
    <location>
        <begin position="722"/>
        <end position="751"/>
    </location>
</feature>
<comment type="similarity">
    <text evidence="3">Belongs to the CD36 family.</text>
</comment>
<sequence length="912" mass="99407">MSSPAGSEGTNSFEDAENGNSGEGKNGATTGEGKPSATGEATGASGAGITLSDDDISFLMQGGRPAGGDHQAQTPKLPPPVQLPAPAAVRGARTTEDEGLGASSTDDHSGPNSSPNQADSTRVSSAEVSPSREGAAAQHQHGQSRSRFGDRPPSLSPKSTTCPRQRLPRYGAKDAEPVMAVGVANVDIDTASLAYTGDTASLGVAPSQDADVAADGGCCCLLCTRYGSCRRWCQSCPCPRFSPLTCTFFMVTALLAAGTLLCVTHFVMGPYVNNRIKKALILRPGVPQWQHPKANIVADVYLFNLSNPDAFMNGDQIPVLSQVGPYSFRVNVEKINITWNSNGTVSYRERHTFEFDEEKSGRSLNDRITIANIPLLEVDEYIGMGTILLNRLLSRQARRLAESHTVRELIWGYTSSTLQEIKTLANRVPFRFFHMAEEIPLNIGVFLKGNSSVSRMFNVYTGADNFSRLNDIYSWDYNRKLPFWATEEANLIQGTDGSVFKPFLNEDSKVTFFFAQLFRSFQLEYRESRTERGLHTLRYIIADSQFFNSTLPPSGQATASHTRSPELVTLNGSLTRQHGQDTEPDSTPDGLDKSFSRAHVASAEGHKSGYCVPECVPNGVYSIEPCTHAPLYISLPHFLGADPFYLSQVSGLKPREDKHRPLFDIDALTGVIVSNYRRYQLNVRINAGKSGDTFLPVLWVDLHAELDSETLEQLLVASHAKLAVTIVLIISISAVAILFLVTLGLIVYSLIRRDKLSLVRRGKLSLDHRGKLSLVHRGVSSAWSTGITSAWSTGVSSAWSTGINLAWSAGVSSAWSTGLSSAWSTGPRDKLSLVHRGKLSLVHRSKLSLVHRDKLSLVRRGKLSLVHRGPRDKLSLVSRSKLSLVHRDKLSLVRRGKLSLVHKGKLSLVHRA</sequence>
<keyword evidence="16" id="KW-1185">Reference proteome</keyword>
<evidence type="ECO:0000256" key="10">
    <source>
        <dbReference type="ARBA" id="ARBA00023180"/>
    </source>
</evidence>
<dbReference type="PANTHER" id="PTHR11923:SF110">
    <property type="entry name" value="SCAVENGER RECEPTOR CLASS B MEMBER 1"/>
    <property type="match status" value="1"/>
</dbReference>
<evidence type="ECO:0000256" key="7">
    <source>
        <dbReference type="ARBA" id="ARBA00023136"/>
    </source>
</evidence>
<dbReference type="AlphaFoldDB" id="A0AAE0ZT65"/>
<gene>
    <name evidence="15" type="ORF">RRG08_028594</name>
</gene>